<dbReference type="AlphaFoldDB" id="A0AAD6ZU91"/>
<evidence type="ECO:0000313" key="1">
    <source>
        <dbReference type="EMBL" id="KAJ7337662.1"/>
    </source>
</evidence>
<protein>
    <submittedName>
        <fullName evidence="1">Uncharacterized protein</fullName>
    </submittedName>
</protein>
<reference evidence="1" key="1">
    <citation type="submission" date="2023-03" db="EMBL/GenBank/DDBJ databases">
        <title>Massive genome expansion in bonnet fungi (Mycena s.s.) driven by repeated elements and novel gene families across ecological guilds.</title>
        <authorList>
            <consortium name="Lawrence Berkeley National Laboratory"/>
            <person name="Harder C.B."/>
            <person name="Miyauchi S."/>
            <person name="Viragh M."/>
            <person name="Kuo A."/>
            <person name="Thoen E."/>
            <person name="Andreopoulos B."/>
            <person name="Lu D."/>
            <person name="Skrede I."/>
            <person name="Drula E."/>
            <person name="Henrissat B."/>
            <person name="Morin E."/>
            <person name="Kohler A."/>
            <person name="Barry K."/>
            <person name="LaButti K."/>
            <person name="Morin E."/>
            <person name="Salamov A."/>
            <person name="Lipzen A."/>
            <person name="Mereny Z."/>
            <person name="Hegedus B."/>
            <person name="Baldrian P."/>
            <person name="Stursova M."/>
            <person name="Weitz H."/>
            <person name="Taylor A."/>
            <person name="Grigoriev I.V."/>
            <person name="Nagy L.G."/>
            <person name="Martin F."/>
            <person name="Kauserud H."/>
        </authorList>
    </citation>
    <scope>NUCLEOTIDE SEQUENCE</scope>
    <source>
        <strain evidence="1">CBHHK002</strain>
    </source>
</reference>
<organism evidence="1 2">
    <name type="scientific">Mycena albidolilacea</name>
    <dbReference type="NCBI Taxonomy" id="1033008"/>
    <lineage>
        <taxon>Eukaryota</taxon>
        <taxon>Fungi</taxon>
        <taxon>Dikarya</taxon>
        <taxon>Basidiomycota</taxon>
        <taxon>Agaricomycotina</taxon>
        <taxon>Agaricomycetes</taxon>
        <taxon>Agaricomycetidae</taxon>
        <taxon>Agaricales</taxon>
        <taxon>Marasmiineae</taxon>
        <taxon>Mycenaceae</taxon>
        <taxon>Mycena</taxon>
    </lineage>
</organism>
<comment type="caution">
    <text evidence="1">The sequence shown here is derived from an EMBL/GenBank/DDBJ whole genome shotgun (WGS) entry which is preliminary data.</text>
</comment>
<gene>
    <name evidence="1" type="ORF">DFH08DRAFT_705666</name>
</gene>
<feature type="non-terminal residue" evidence="1">
    <location>
        <position position="1"/>
    </location>
</feature>
<name>A0AAD6ZU91_9AGAR</name>
<proteinExistence type="predicted"/>
<evidence type="ECO:0000313" key="2">
    <source>
        <dbReference type="Proteomes" id="UP001218218"/>
    </source>
</evidence>
<accession>A0AAD6ZU91</accession>
<keyword evidence="2" id="KW-1185">Reference proteome</keyword>
<dbReference type="Proteomes" id="UP001218218">
    <property type="component" value="Unassembled WGS sequence"/>
</dbReference>
<dbReference type="EMBL" id="JARIHO010000029">
    <property type="protein sequence ID" value="KAJ7337662.1"/>
    <property type="molecule type" value="Genomic_DNA"/>
</dbReference>
<sequence length="163" mass="18635">STEGVAALAAIEGAMREAQCSNALVWLRSQLHVKSRLLTYKALQARHQGANTRARTIVEQNECKIHLHSEKYQMAWEVKRRLANGDAEMVGWPPLRREDIRCMEDVEELARTAEKRKEQEARRRQHEDTLRAQGEMPMLIVHKVSWIWTAAGHVGSDADLEEG</sequence>